<proteinExistence type="predicted"/>
<dbReference type="KEGG" id="marq:MARGE09_P3929"/>
<protein>
    <recommendedName>
        <fullName evidence="4">HTH LytTR-type domain-containing protein</fullName>
    </recommendedName>
</protein>
<evidence type="ECO:0000256" key="3">
    <source>
        <dbReference type="SAM" id="Phobius"/>
    </source>
</evidence>
<feature type="transmembrane region" description="Helical" evidence="3">
    <location>
        <begin position="7"/>
        <end position="30"/>
    </location>
</feature>
<keyword evidence="6" id="KW-1185">Reference proteome</keyword>
<gene>
    <name evidence="5" type="ORF">MARGE09_P3929</name>
</gene>
<evidence type="ECO:0000313" key="6">
    <source>
        <dbReference type="Proteomes" id="UP001320119"/>
    </source>
</evidence>
<dbReference type="Proteomes" id="UP001320119">
    <property type="component" value="Chromosome"/>
</dbReference>
<accession>A0AAN1WLD5</accession>
<dbReference type="SMART" id="SM00850">
    <property type="entry name" value="LytTR"/>
    <property type="match status" value="1"/>
</dbReference>
<feature type="domain" description="HTH LytTR-type" evidence="4">
    <location>
        <begin position="196"/>
        <end position="284"/>
    </location>
</feature>
<dbReference type="InterPro" id="IPR007492">
    <property type="entry name" value="LytTR_DNA-bd_dom"/>
</dbReference>
<evidence type="ECO:0000313" key="5">
    <source>
        <dbReference type="EMBL" id="BCD99727.1"/>
    </source>
</evidence>
<feature type="transmembrane region" description="Helical" evidence="3">
    <location>
        <begin position="118"/>
        <end position="141"/>
    </location>
</feature>
<feature type="transmembrane region" description="Helical" evidence="3">
    <location>
        <begin position="45"/>
        <end position="66"/>
    </location>
</feature>
<dbReference type="EMBL" id="AP023086">
    <property type="protein sequence ID" value="BCD99727.1"/>
    <property type="molecule type" value="Genomic_DNA"/>
</dbReference>
<feature type="transmembrane region" description="Helical" evidence="3">
    <location>
        <begin position="73"/>
        <end position="98"/>
    </location>
</feature>
<name>A0AAN1WLD5_9GAMM</name>
<reference evidence="5 6" key="1">
    <citation type="journal article" date="2022" name="IScience">
        <title>An ultrasensitive nanofiber-based assay for enzymatic hydrolysis and deep-sea microbial degradation of cellulose.</title>
        <authorList>
            <person name="Tsudome M."/>
            <person name="Tachioka M."/>
            <person name="Miyazaki M."/>
            <person name="Uchimura K."/>
            <person name="Tsuda M."/>
            <person name="Takaki Y."/>
            <person name="Deguchi S."/>
        </authorList>
    </citation>
    <scope>NUCLEOTIDE SEQUENCE [LARGE SCALE GENOMIC DNA]</scope>
    <source>
        <strain evidence="5 6">GE09</strain>
    </source>
</reference>
<dbReference type="Gene3D" id="2.40.50.1020">
    <property type="entry name" value="LytTr DNA-binding domain"/>
    <property type="match status" value="1"/>
</dbReference>
<dbReference type="GO" id="GO:0003677">
    <property type="term" value="F:DNA binding"/>
    <property type="evidence" value="ECO:0007669"/>
    <property type="project" value="InterPro"/>
</dbReference>
<evidence type="ECO:0000256" key="1">
    <source>
        <dbReference type="ARBA" id="ARBA00023012"/>
    </source>
</evidence>
<dbReference type="Pfam" id="PF04397">
    <property type="entry name" value="LytTR"/>
    <property type="match status" value="1"/>
</dbReference>
<feature type="region of interest" description="Disordered" evidence="2">
    <location>
        <begin position="156"/>
        <end position="178"/>
    </location>
</feature>
<dbReference type="RefSeq" id="WP_236984992.1">
    <property type="nucleotide sequence ID" value="NZ_AP023086.1"/>
</dbReference>
<keyword evidence="1" id="KW-0902">Two-component regulatory system</keyword>
<dbReference type="PROSITE" id="PS50930">
    <property type="entry name" value="HTH_LYTTR"/>
    <property type="match status" value="1"/>
</dbReference>
<dbReference type="GO" id="GO:0000160">
    <property type="term" value="P:phosphorelay signal transduction system"/>
    <property type="evidence" value="ECO:0007669"/>
    <property type="project" value="UniProtKB-KW"/>
</dbReference>
<organism evidence="5 6">
    <name type="scientific">Marinagarivorans cellulosilyticus</name>
    <dbReference type="NCBI Taxonomy" id="2721545"/>
    <lineage>
        <taxon>Bacteria</taxon>
        <taxon>Pseudomonadati</taxon>
        <taxon>Pseudomonadota</taxon>
        <taxon>Gammaproteobacteria</taxon>
        <taxon>Cellvibrionales</taxon>
        <taxon>Cellvibrionaceae</taxon>
        <taxon>Marinagarivorans</taxon>
    </lineage>
</organism>
<keyword evidence="3" id="KW-0472">Membrane</keyword>
<dbReference type="AlphaFoldDB" id="A0AAN1WLD5"/>
<evidence type="ECO:0000256" key="2">
    <source>
        <dbReference type="SAM" id="MobiDB-lite"/>
    </source>
</evidence>
<feature type="compositionally biased region" description="Acidic residues" evidence="2">
    <location>
        <begin position="158"/>
        <end position="172"/>
    </location>
</feature>
<keyword evidence="3" id="KW-1133">Transmembrane helix</keyword>
<keyword evidence="3" id="KW-0812">Transmembrane</keyword>
<evidence type="ECO:0000259" key="4">
    <source>
        <dbReference type="PROSITE" id="PS50930"/>
    </source>
</evidence>
<sequence>MLINGTVLGVAPIRTSLLLTCGLLAGLFTVMKPEISAGLNWAMRFIFWGLHIGVGLGAILLASYLLRGWSKTVLPVFWGVTLTGVNGAIISAPLYLALDALFPAVADDGWLDQWAATGWWQGVLVEFIEVLPVLLLSWYAVNIPLFFNKPRLLNGDVPPDDPNDPTSEENEESEKAEQRRQVIEDLYSRLPEVIGSDVVAISSDLHYLNVHTLLGKALILGSLKHYVEAFAEQGILVHRSHWVAKAHVEKIHIAGDTATCLMATGLQVPISRSKRKEVKECFGSAARQLKQERPLSLVRP</sequence>